<comment type="caution">
    <text evidence="2">The sequence shown here is derived from an EMBL/GenBank/DDBJ whole genome shotgun (WGS) entry which is preliminary data.</text>
</comment>
<dbReference type="AlphaFoldDB" id="X0WQE4"/>
<organism evidence="2">
    <name type="scientific">marine sediment metagenome</name>
    <dbReference type="NCBI Taxonomy" id="412755"/>
    <lineage>
        <taxon>unclassified sequences</taxon>
        <taxon>metagenomes</taxon>
        <taxon>ecological metagenomes</taxon>
    </lineage>
</organism>
<protein>
    <submittedName>
        <fullName evidence="2">Uncharacterized protein</fullName>
    </submittedName>
</protein>
<sequence length="180" mass="20568">CRDVEFTPKPRNRGHSGHKPHPLHVKKLEEIERCRLEAEEIVGALSERDLLIYGLALYLGEGAKTEDSGFGLANTSAAVMVSFAAWMRQFFEIDEGRLRVRLYLHEGLDIDAATQYWSTLLHIPPDQFTRPYRPQPRASGEFRKSKYQYGCATVRYSDVTVHRRVMAMIDALTSRFVIPG</sequence>
<evidence type="ECO:0000256" key="1">
    <source>
        <dbReference type="SAM" id="MobiDB-lite"/>
    </source>
</evidence>
<evidence type="ECO:0000313" key="2">
    <source>
        <dbReference type="EMBL" id="GAG32875.1"/>
    </source>
</evidence>
<feature type="region of interest" description="Disordered" evidence="1">
    <location>
        <begin position="1"/>
        <end position="22"/>
    </location>
</feature>
<proteinExistence type="predicted"/>
<feature type="non-terminal residue" evidence="2">
    <location>
        <position position="1"/>
    </location>
</feature>
<feature type="compositionally biased region" description="Basic residues" evidence="1">
    <location>
        <begin position="10"/>
        <end position="22"/>
    </location>
</feature>
<name>X0WQE4_9ZZZZ</name>
<gene>
    <name evidence="2" type="ORF">S01H1_64909</name>
</gene>
<reference evidence="2" key="1">
    <citation type="journal article" date="2014" name="Front. Microbiol.">
        <title>High frequency of phylogenetically diverse reductive dehalogenase-homologous genes in deep subseafloor sedimentary metagenomes.</title>
        <authorList>
            <person name="Kawai M."/>
            <person name="Futagami T."/>
            <person name="Toyoda A."/>
            <person name="Takaki Y."/>
            <person name="Nishi S."/>
            <person name="Hori S."/>
            <person name="Arai W."/>
            <person name="Tsubouchi T."/>
            <person name="Morono Y."/>
            <person name="Uchiyama I."/>
            <person name="Ito T."/>
            <person name="Fujiyama A."/>
            <person name="Inagaki F."/>
            <person name="Takami H."/>
        </authorList>
    </citation>
    <scope>NUCLEOTIDE SEQUENCE</scope>
    <source>
        <strain evidence="2">Expedition CK06-06</strain>
    </source>
</reference>
<accession>X0WQE4</accession>
<dbReference type="EMBL" id="BARS01042814">
    <property type="protein sequence ID" value="GAG32875.1"/>
    <property type="molecule type" value="Genomic_DNA"/>
</dbReference>